<name>B9SY34_RICCO</name>
<dbReference type="AlphaFoldDB" id="B9SY34"/>
<dbReference type="EMBL" id="EQ974240">
    <property type="protein sequence ID" value="EEF31479.1"/>
    <property type="molecule type" value="Genomic_DNA"/>
</dbReference>
<organism evidence="1 2">
    <name type="scientific">Ricinus communis</name>
    <name type="common">Castor bean</name>
    <dbReference type="NCBI Taxonomy" id="3988"/>
    <lineage>
        <taxon>Eukaryota</taxon>
        <taxon>Viridiplantae</taxon>
        <taxon>Streptophyta</taxon>
        <taxon>Embryophyta</taxon>
        <taxon>Tracheophyta</taxon>
        <taxon>Spermatophyta</taxon>
        <taxon>Magnoliopsida</taxon>
        <taxon>eudicotyledons</taxon>
        <taxon>Gunneridae</taxon>
        <taxon>Pentapetalae</taxon>
        <taxon>rosids</taxon>
        <taxon>fabids</taxon>
        <taxon>Malpighiales</taxon>
        <taxon>Euphorbiaceae</taxon>
        <taxon>Acalyphoideae</taxon>
        <taxon>Acalypheae</taxon>
        <taxon>Ricinus</taxon>
    </lineage>
</organism>
<accession>B9SY34</accession>
<sequence length="143" mass="16516">MRVRDHHVDLINGVARRMMANSALVGEALALSGCESGQRHRREGMPWEIEAVILDIAFKCKDYLSFSFSHSTATTNFVADYIAKAVLTQSPRHMMLFTAQEWHHFSSMRTDISDRKMNRRARHGGCYFITFIYNYTCFSSKKQ</sequence>
<evidence type="ECO:0000313" key="2">
    <source>
        <dbReference type="Proteomes" id="UP000008311"/>
    </source>
</evidence>
<reference evidence="2" key="1">
    <citation type="journal article" date="2010" name="Nat. Biotechnol.">
        <title>Draft genome sequence of the oilseed species Ricinus communis.</title>
        <authorList>
            <person name="Chan A.P."/>
            <person name="Crabtree J."/>
            <person name="Zhao Q."/>
            <person name="Lorenzi H."/>
            <person name="Orvis J."/>
            <person name="Puiu D."/>
            <person name="Melake-Berhan A."/>
            <person name="Jones K.M."/>
            <person name="Redman J."/>
            <person name="Chen G."/>
            <person name="Cahoon E.B."/>
            <person name="Gedil M."/>
            <person name="Stanke M."/>
            <person name="Haas B.J."/>
            <person name="Wortman J.R."/>
            <person name="Fraser-Liggett C.M."/>
            <person name="Ravel J."/>
            <person name="Rabinowicz P.D."/>
        </authorList>
    </citation>
    <scope>NUCLEOTIDE SEQUENCE [LARGE SCALE GENOMIC DNA]</scope>
    <source>
        <strain evidence="2">cv. Hale</strain>
    </source>
</reference>
<dbReference type="Proteomes" id="UP000008311">
    <property type="component" value="Unassembled WGS sequence"/>
</dbReference>
<proteinExistence type="predicted"/>
<keyword evidence="2" id="KW-1185">Reference proteome</keyword>
<evidence type="ECO:0000313" key="1">
    <source>
        <dbReference type="EMBL" id="EEF31479.1"/>
    </source>
</evidence>
<dbReference type="InParanoid" id="B9SY34"/>
<protein>
    <submittedName>
        <fullName evidence="1">Uncharacterized protein</fullName>
    </submittedName>
</protein>
<gene>
    <name evidence="1" type="ORF">RCOM_0067770</name>
</gene>